<dbReference type="AlphaFoldDB" id="A0A0E9WTJ8"/>
<dbReference type="EMBL" id="GBXM01014848">
    <property type="protein sequence ID" value="JAH93729.1"/>
    <property type="molecule type" value="Transcribed_RNA"/>
</dbReference>
<sequence length="81" mass="9296">MKTGDMLCFSHAGGNLQPGRAVDHMCADFLLCYCSICSQHLMFKLTCYYMSKHYIKQPVKPKIWRIEYCKSKMQAHTSPGS</sequence>
<proteinExistence type="predicted"/>
<name>A0A0E9WTJ8_ANGAN</name>
<accession>A0A0E9WTJ8</accession>
<organism evidence="1">
    <name type="scientific">Anguilla anguilla</name>
    <name type="common">European freshwater eel</name>
    <name type="synonym">Muraena anguilla</name>
    <dbReference type="NCBI Taxonomy" id="7936"/>
    <lineage>
        <taxon>Eukaryota</taxon>
        <taxon>Metazoa</taxon>
        <taxon>Chordata</taxon>
        <taxon>Craniata</taxon>
        <taxon>Vertebrata</taxon>
        <taxon>Euteleostomi</taxon>
        <taxon>Actinopterygii</taxon>
        <taxon>Neopterygii</taxon>
        <taxon>Teleostei</taxon>
        <taxon>Anguilliformes</taxon>
        <taxon>Anguillidae</taxon>
        <taxon>Anguilla</taxon>
    </lineage>
</organism>
<reference evidence="1" key="2">
    <citation type="journal article" date="2015" name="Fish Shellfish Immunol.">
        <title>Early steps in the European eel (Anguilla anguilla)-Vibrio vulnificus interaction in the gills: Role of the RtxA13 toxin.</title>
        <authorList>
            <person name="Callol A."/>
            <person name="Pajuelo D."/>
            <person name="Ebbesson L."/>
            <person name="Teles M."/>
            <person name="MacKenzie S."/>
            <person name="Amaro C."/>
        </authorList>
    </citation>
    <scope>NUCLEOTIDE SEQUENCE</scope>
</reference>
<evidence type="ECO:0000313" key="1">
    <source>
        <dbReference type="EMBL" id="JAH93729.1"/>
    </source>
</evidence>
<protein>
    <submittedName>
        <fullName evidence="1">Uncharacterized protein</fullName>
    </submittedName>
</protein>
<reference evidence="1" key="1">
    <citation type="submission" date="2014-11" db="EMBL/GenBank/DDBJ databases">
        <authorList>
            <person name="Amaro Gonzalez C."/>
        </authorList>
    </citation>
    <scope>NUCLEOTIDE SEQUENCE</scope>
</reference>